<comment type="similarity">
    <text evidence="2">Belongs to the SRY family.</text>
</comment>
<comment type="subcellular location">
    <subcellularLocation>
        <location evidence="1">Nucleus speckle</location>
    </subcellularLocation>
</comment>
<keyword evidence="8" id="KW-0010">Activator</keyword>
<dbReference type="InterPro" id="IPR036910">
    <property type="entry name" value="HMG_box_dom_sf"/>
</dbReference>
<feature type="DNA-binding region" description="HMG box" evidence="12">
    <location>
        <begin position="44"/>
        <end position="112"/>
    </location>
</feature>
<evidence type="ECO:0000256" key="1">
    <source>
        <dbReference type="ARBA" id="ARBA00004324"/>
    </source>
</evidence>
<dbReference type="PANTHER" id="PTHR10270:SF161">
    <property type="entry name" value="SEX-DETERMINING REGION Y PROTEIN"/>
    <property type="match status" value="1"/>
</dbReference>
<name>A0A0L8H0F9_OCTBM</name>
<keyword evidence="6" id="KW-0726">Sexual differentiation</keyword>
<reference evidence="15" key="1">
    <citation type="submission" date="2015-07" db="EMBL/GenBank/DDBJ databases">
        <title>MeaNS - Measles Nucleotide Surveillance Program.</title>
        <authorList>
            <person name="Tran T."/>
            <person name="Druce J."/>
        </authorList>
    </citation>
    <scope>NUCLEOTIDE SEQUENCE</scope>
    <source>
        <strain evidence="15">UCB-OBI-ISO-001</strain>
        <tissue evidence="15">Gonad</tissue>
    </source>
</reference>
<dbReference type="GO" id="GO:0016607">
    <property type="term" value="C:nuclear speck"/>
    <property type="evidence" value="ECO:0007669"/>
    <property type="project" value="UniProtKB-SubCell"/>
</dbReference>
<proteinExistence type="inferred from homology"/>
<feature type="compositionally biased region" description="Basic residues" evidence="13">
    <location>
        <begin position="170"/>
        <end position="187"/>
    </location>
</feature>
<sequence length="292" mass="33939">MEDVVIATANYALELNMMVQKNNDKTSCKDQTHSSCQKNCSSNIKRPQNGFIRYSVEKRAEVAAKNPHLDNRNISCVLGSQWKLLSKENREHYQRKFEAEMKDLRKKHPDWMYSNKKNDVDVVLEVMPTRLRPAEKRKKKVLDIFDDIPTKKKIMSKKRIPRCKENVKNSKCHKCKSKLKNNNKRTKSKEEKLSHEKDYNGNDNNNNKKKNENDDSDVFEDRLIIDEAVSSFNATAMASEFPINSSSDVILHGNKTYLPPEMSWELQMNTEYPLLDSLFQPSVDSCNQIAFN</sequence>
<evidence type="ECO:0000259" key="14">
    <source>
        <dbReference type="PROSITE" id="PS50118"/>
    </source>
</evidence>
<evidence type="ECO:0000256" key="13">
    <source>
        <dbReference type="SAM" id="MobiDB-lite"/>
    </source>
</evidence>
<feature type="compositionally biased region" description="Basic and acidic residues" evidence="13">
    <location>
        <begin position="188"/>
        <end position="200"/>
    </location>
</feature>
<evidence type="ECO:0000256" key="9">
    <source>
        <dbReference type="ARBA" id="ARBA00023163"/>
    </source>
</evidence>
<dbReference type="InterPro" id="IPR050140">
    <property type="entry name" value="SRY-related_HMG-box_TF-like"/>
</dbReference>
<dbReference type="PROSITE" id="PS50118">
    <property type="entry name" value="HMG_BOX_2"/>
    <property type="match status" value="1"/>
</dbReference>
<evidence type="ECO:0000256" key="3">
    <source>
        <dbReference type="ARBA" id="ARBA00019052"/>
    </source>
</evidence>
<accession>A0A0L8H0F9</accession>
<evidence type="ECO:0000313" key="15">
    <source>
        <dbReference type="EMBL" id="KOF82678.1"/>
    </source>
</evidence>
<evidence type="ECO:0000256" key="11">
    <source>
        <dbReference type="ARBA" id="ARBA00045821"/>
    </source>
</evidence>
<dbReference type="GO" id="GO:0005516">
    <property type="term" value="F:calmodulin binding"/>
    <property type="evidence" value="ECO:0007669"/>
    <property type="project" value="UniProtKB-KW"/>
</dbReference>
<keyword evidence="9" id="KW-0804">Transcription</keyword>
<evidence type="ECO:0000256" key="2">
    <source>
        <dbReference type="ARBA" id="ARBA00005998"/>
    </source>
</evidence>
<evidence type="ECO:0000256" key="6">
    <source>
        <dbReference type="ARBA" id="ARBA00022928"/>
    </source>
</evidence>
<evidence type="ECO:0000256" key="4">
    <source>
        <dbReference type="ARBA" id="ARBA00022782"/>
    </source>
</evidence>
<dbReference type="SUPFAM" id="SSF47095">
    <property type="entry name" value="HMG-box"/>
    <property type="match status" value="1"/>
</dbReference>
<dbReference type="AlphaFoldDB" id="A0A0L8H0F9"/>
<dbReference type="GO" id="GO:0001228">
    <property type="term" value="F:DNA-binding transcription activator activity, RNA polymerase II-specific"/>
    <property type="evidence" value="ECO:0007669"/>
    <property type="project" value="TreeGrafter"/>
</dbReference>
<keyword evidence="5" id="KW-0112">Calmodulin-binding</keyword>
<organism evidence="15">
    <name type="scientific">Octopus bimaculoides</name>
    <name type="common">California two-spotted octopus</name>
    <dbReference type="NCBI Taxonomy" id="37653"/>
    <lineage>
        <taxon>Eukaryota</taxon>
        <taxon>Metazoa</taxon>
        <taxon>Spiralia</taxon>
        <taxon>Lophotrochozoa</taxon>
        <taxon>Mollusca</taxon>
        <taxon>Cephalopoda</taxon>
        <taxon>Coleoidea</taxon>
        <taxon>Octopodiformes</taxon>
        <taxon>Octopoda</taxon>
        <taxon>Incirrata</taxon>
        <taxon>Octopodidae</taxon>
        <taxon>Octopus</taxon>
    </lineage>
</organism>
<dbReference type="Pfam" id="PF00505">
    <property type="entry name" value="HMG_box"/>
    <property type="match status" value="1"/>
</dbReference>
<keyword evidence="12" id="KW-0539">Nucleus</keyword>
<gene>
    <name evidence="15" type="ORF">OCBIM_22024932mg</name>
</gene>
<keyword evidence="4" id="KW-0221">Differentiation</keyword>
<keyword evidence="7 12" id="KW-0238">DNA-binding</keyword>
<dbReference type="GO" id="GO:0007548">
    <property type="term" value="P:sex differentiation"/>
    <property type="evidence" value="ECO:0007669"/>
    <property type="project" value="UniProtKB-KW"/>
</dbReference>
<dbReference type="GO" id="GO:0030154">
    <property type="term" value="P:cell differentiation"/>
    <property type="evidence" value="ECO:0007669"/>
    <property type="project" value="UniProtKB-KW"/>
</dbReference>
<dbReference type="GO" id="GO:0000978">
    <property type="term" value="F:RNA polymerase II cis-regulatory region sequence-specific DNA binding"/>
    <property type="evidence" value="ECO:0007669"/>
    <property type="project" value="TreeGrafter"/>
</dbReference>
<dbReference type="InterPro" id="IPR009071">
    <property type="entry name" value="HMG_box_dom"/>
</dbReference>
<evidence type="ECO:0000256" key="12">
    <source>
        <dbReference type="PROSITE-ProRule" id="PRU00267"/>
    </source>
</evidence>
<evidence type="ECO:0000256" key="8">
    <source>
        <dbReference type="ARBA" id="ARBA00023159"/>
    </source>
</evidence>
<dbReference type="SMART" id="SM00398">
    <property type="entry name" value="HMG"/>
    <property type="match status" value="1"/>
</dbReference>
<comment type="function">
    <text evidence="11">Transcriptional regulator that controls a genetic switch in male development. It is necessary and sufficient for initiating male sex determination by directing the development of supporting cell precursors (pre-Sertoli cells) as Sertoli rather than granulosa cells. Involved in different aspects of gene regulation including promoter activation or repression. Binds to the DNA consensus sequence 5'-[AT]AACAA[AT]-3'. SRY HMG box recognizes DNA by partial intercalation in the minor groove and promotes DNA bending. Also involved in pre-mRNA splicing. In male adult brain involved in the maintenance of motor functions of dopaminergic neurons.</text>
</comment>
<evidence type="ECO:0000256" key="7">
    <source>
        <dbReference type="ARBA" id="ARBA00023125"/>
    </source>
</evidence>
<dbReference type="PANTHER" id="PTHR10270">
    <property type="entry name" value="SOX TRANSCRIPTION FACTOR"/>
    <property type="match status" value="1"/>
</dbReference>
<dbReference type="Gene3D" id="1.10.30.10">
    <property type="entry name" value="High mobility group box domain"/>
    <property type="match status" value="1"/>
</dbReference>
<feature type="domain" description="HMG box" evidence="14">
    <location>
        <begin position="44"/>
        <end position="112"/>
    </location>
</feature>
<evidence type="ECO:0000256" key="10">
    <source>
        <dbReference type="ARBA" id="ARBA00032498"/>
    </source>
</evidence>
<dbReference type="OrthoDB" id="757982at2759"/>
<evidence type="ECO:0000256" key="5">
    <source>
        <dbReference type="ARBA" id="ARBA00022860"/>
    </source>
</evidence>
<dbReference type="EMBL" id="KQ419659">
    <property type="protein sequence ID" value="KOF82678.1"/>
    <property type="molecule type" value="Genomic_DNA"/>
</dbReference>
<dbReference type="CDD" id="cd01389">
    <property type="entry name" value="HMG-box_ROX1-like"/>
    <property type="match status" value="1"/>
</dbReference>
<protein>
    <recommendedName>
        <fullName evidence="3">Sex-determining region Y protein</fullName>
    </recommendedName>
    <alternativeName>
        <fullName evidence="10">Testis-determining factor</fullName>
    </alternativeName>
</protein>
<feature type="region of interest" description="Disordered" evidence="13">
    <location>
        <begin position="156"/>
        <end position="215"/>
    </location>
</feature>